<dbReference type="GO" id="GO:0004519">
    <property type="term" value="F:endonuclease activity"/>
    <property type="evidence" value="ECO:0007669"/>
    <property type="project" value="InterPro"/>
</dbReference>
<dbReference type="GO" id="GO:0110001">
    <property type="term" value="C:toxin-antitoxin complex"/>
    <property type="evidence" value="ECO:0007669"/>
    <property type="project" value="InterPro"/>
</dbReference>
<dbReference type="Gene3D" id="1.10.260.40">
    <property type="entry name" value="lambda repressor-like DNA-binding domains"/>
    <property type="match status" value="1"/>
</dbReference>
<proteinExistence type="predicted"/>
<dbReference type="GO" id="GO:0006355">
    <property type="term" value="P:regulation of DNA-templated transcription"/>
    <property type="evidence" value="ECO:0007669"/>
    <property type="project" value="InterPro"/>
</dbReference>
<comment type="caution">
    <text evidence="1">The sequence shown here is derived from an EMBL/GenBank/DDBJ whole genome shotgun (WGS) entry which is preliminary data.</text>
</comment>
<dbReference type="Proteomes" id="UP000230282">
    <property type="component" value="Unassembled WGS sequence"/>
</dbReference>
<dbReference type="OrthoDB" id="9796786at2"/>
<dbReference type="InterPro" id="IPR018669">
    <property type="entry name" value="Toxin_HigB"/>
</dbReference>
<dbReference type="InterPro" id="IPR039060">
    <property type="entry name" value="Antitox_HigA"/>
</dbReference>
<dbReference type="AlphaFoldDB" id="A0A2M8RXJ3"/>
<sequence length="117" mass="13615">MKSNIKGNDYRLIVAVAFRLRALYIKFIGTHAEYDKINAHTIENYESKHYPIDPPNPIEAIKFRMEQQGLTVKDMEDTIGKPNRVYEVLNHTRPLTLNMIRKLHQKLGIKAEILIQA</sequence>
<organism evidence="1 2">
    <name type="scientific">Caviibacterium pharyngocola</name>
    <dbReference type="NCBI Taxonomy" id="28159"/>
    <lineage>
        <taxon>Bacteria</taxon>
        <taxon>Pseudomonadati</taxon>
        <taxon>Pseudomonadota</taxon>
        <taxon>Gammaproteobacteria</taxon>
        <taxon>Pasteurellales</taxon>
        <taxon>Pasteurellaceae</taxon>
        <taxon>Caviibacterium</taxon>
    </lineage>
</organism>
<gene>
    <name evidence="1" type="ORF">CVP04_02920</name>
</gene>
<dbReference type="Pfam" id="PF09907">
    <property type="entry name" value="HigB_toxin"/>
    <property type="match status" value="1"/>
</dbReference>
<name>A0A2M8RXJ3_9PAST</name>
<dbReference type="SUPFAM" id="SSF47413">
    <property type="entry name" value="lambda repressor-like DNA-binding domains"/>
    <property type="match status" value="1"/>
</dbReference>
<dbReference type="EMBL" id="PHGZ01000006">
    <property type="protein sequence ID" value="PJG83605.1"/>
    <property type="molecule type" value="Genomic_DNA"/>
</dbReference>
<evidence type="ECO:0000313" key="2">
    <source>
        <dbReference type="Proteomes" id="UP000230282"/>
    </source>
</evidence>
<dbReference type="InterPro" id="IPR010982">
    <property type="entry name" value="Lambda_DNA-bd_dom_sf"/>
</dbReference>
<dbReference type="GO" id="GO:0001046">
    <property type="term" value="F:core promoter sequence-specific DNA binding"/>
    <property type="evidence" value="ECO:0007669"/>
    <property type="project" value="TreeGrafter"/>
</dbReference>
<keyword evidence="2" id="KW-1185">Reference proteome</keyword>
<evidence type="ECO:0000313" key="1">
    <source>
        <dbReference type="EMBL" id="PJG83605.1"/>
    </source>
</evidence>
<accession>A0A2M8RXJ3</accession>
<dbReference type="GO" id="GO:0003723">
    <property type="term" value="F:RNA binding"/>
    <property type="evidence" value="ECO:0007669"/>
    <property type="project" value="InterPro"/>
</dbReference>
<reference evidence="1 2" key="1">
    <citation type="submission" date="2017-11" db="EMBL/GenBank/DDBJ databases">
        <title>Reclassification of Bisgaard taxon 5 as Caviibacterium pharyngocola gen. nov., sp. nov.</title>
        <authorList>
            <person name="Christensen H."/>
        </authorList>
    </citation>
    <scope>NUCLEOTIDE SEQUENCE [LARGE SCALE GENOMIC DNA]</scope>
    <source>
        <strain evidence="1 2">7_3</strain>
    </source>
</reference>
<dbReference type="PANTHER" id="PTHR40455">
    <property type="entry name" value="ANTITOXIN HIGA"/>
    <property type="match status" value="1"/>
</dbReference>
<protein>
    <submittedName>
        <fullName evidence="1">Transcriptional regulator</fullName>
    </submittedName>
</protein>
<dbReference type="PANTHER" id="PTHR40455:SF1">
    <property type="entry name" value="ANTITOXIN HIGA"/>
    <property type="match status" value="1"/>
</dbReference>